<dbReference type="Proteomes" id="UP001628193">
    <property type="component" value="Unassembled WGS sequence"/>
</dbReference>
<organism evidence="2 3">
    <name type="scientific">Candidatus Magnetaquiglobus chichijimensis</name>
    <dbReference type="NCBI Taxonomy" id="3141448"/>
    <lineage>
        <taxon>Bacteria</taxon>
        <taxon>Pseudomonadati</taxon>
        <taxon>Pseudomonadota</taxon>
        <taxon>Magnetococcia</taxon>
        <taxon>Magnetococcales</taxon>
        <taxon>Candidatus Magnetaquicoccaceae</taxon>
        <taxon>Candidatus Magnetaquiglobus</taxon>
    </lineage>
</organism>
<comment type="caution">
    <text evidence="2">The sequence shown here is derived from an EMBL/GenBank/DDBJ whole genome shotgun (WGS) entry which is preliminary data.</text>
</comment>
<dbReference type="InterPro" id="IPR029063">
    <property type="entry name" value="SAM-dependent_MTases_sf"/>
</dbReference>
<sequence length="407" mass="44533">MLSGHVRAALRALDEGRAVERAGIRAGLELVFGRAVAEAEIDAAITQLRLIPSFMSLEERVELVLESLSGATDEKPFLHEEQQAVDELFAAVERAEPFSLRVRHDFGVLSPWHATCLAEAIREGRLTRADALSMLLDGERLTAHLAGFNAMRLPLEFRTTDHNGMPRVTRDLEPVVFQEAVEIATPGRPFRMAIANESELRQVAIPEPETVAWLDETITPESVLYDVGANVGYYALHAVSLHAGVRAVAFEPAPLNVARLNTNIHLNRLGGAVMAFPIALSDVSGVLRFGNSYFVGGGWSHRGIDDRQGIPGETFFSGCVAYALDDFVRAAPFLPFPTHLKIDVDGPELKVLRGAMATLADPRLRHLLIEMRADEEVLEAERLLATVGWRLVGARGSGLGNRIFARA</sequence>
<feature type="domain" description="Methyltransferase FkbM" evidence="1">
    <location>
        <begin position="226"/>
        <end position="374"/>
    </location>
</feature>
<reference evidence="2 3" key="2">
    <citation type="submission" date="2024-09" db="EMBL/GenBank/DDBJ databases">
        <title>Draft genome sequence of Candidatus Magnetaquicoccaceae bacterium FCR-1.</title>
        <authorList>
            <person name="Shimoshige H."/>
            <person name="Shimamura S."/>
            <person name="Taoka A."/>
            <person name="Kobayashi H."/>
            <person name="Maekawa T."/>
        </authorList>
    </citation>
    <scope>NUCLEOTIDE SEQUENCE [LARGE SCALE GENOMIC DNA]</scope>
    <source>
        <strain evidence="2 3">FCR-1</strain>
    </source>
</reference>
<evidence type="ECO:0000259" key="1">
    <source>
        <dbReference type="Pfam" id="PF05050"/>
    </source>
</evidence>
<evidence type="ECO:0000313" key="3">
    <source>
        <dbReference type="Proteomes" id="UP001628193"/>
    </source>
</evidence>
<name>A0ABQ0CC03_9PROT</name>
<gene>
    <name evidence="2" type="ORF">SIID45300_02724</name>
</gene>
<evidence type="ECO:0000313" key="2">
    <source>
        <dbReference type="EMBL" id="GAB0058375.1"/>
    </source>
</evidence>
<dbReference type="InterPro" id="IPR052514">
    <property type="entry name" value="SAM-dependent_MTase"/>
</dbReference>
<accession>A0ABQ0CC03</accession>
<dbReference type="InterPro" id="IPR006342">
    <property type="entry name" value="FkbM_mtfrase"/>
</dbReference>
<dbReference type="EMBL" id="BAAFGK010000004">
    <property type="protein sequence ID" value="GAB0058375.1"/>
    <property type="molecule type" value="Genomic_DNA"/>
</dbReference>
<dbReference type="PANTHER" id="PTHR34203:SF15">
    <property type="entry name" value="SLL1173 PROTEIN"/>
    <property type="match status" value="1"/>
</dbReference>
<dbReference type="Gene3D" id="3.40.50.150">
    <property type="entry name" value="Vaccinia Virus protein VP39"/>
    <property type="match status" value="1"/>
</dbReference>
<proteinExistence type="predicted"/>
<dbReference type="SUPFAM" id="SSF53335">
    <property type="entry name" value="S-adenosyl-L-methionine-dependent methyltransferases"/>
    <property type="match status" value="1"/>
</dbReference>
<dbReference type="Pfam" id="PF05050">
    <property type="entry name" value="Methyltransf_21"/>
    <property type="match status" value="1"/>
</dbReference>
<dbReference type="PANTHER" id="PTHR34203">
    <property type="entry name" value="METHYLTRANSFERASE, FKBM FAMILY PROTEIN"/>
    <property type="match status" value="1"/>
</dbReference>
<reference evidence="2 3" key="1">
    <citation type="submission" date="2024-05" db="EMBL/GenBank/DDBJ databases">
        <authorList>
            <consortium name="Candidatus Magnetaquicoccaceae bacterium FCR-1 genome sequencing consortium"/>
            <person name="Shimoshige H."/>
            <person name="Shimamura S."/>
            <person name="Taoka A."/>
            <person name="Kobayashi H."/>
            <person name="Maekawa T."/>
        </authorList>
    </citation>
    <scope>NUCLEOTIDE SEQUENCE [LARGE SCALE GENOMIC DNA]</scope>
    <source>
        <strain evidence="2 3">FCR-1</strain>
    </source>
</reference>
<protein>
    <recommendedName>
        <fullName evidence="1">Methyltransferase FkbM domain-containing protein</fullName>
    </recommendedName>
</protein>
<dbReference type="NCBIfam" id="TIGR01444">
    <property type="entry name" value="fkbM_fam"/>
    <property type="match status" value="1"/>
</dbReference>
<keyword evidence="3" id="KW-1185">Reference proteome</keyword>